<feature type="non-terminal residue" evidence="9">
    <location>
        <position position="1"/>
    </location>
</feature>
<dbReference type="InterPro" id="IPR009019">
    <property type="entry name" value="KH_sf_prok-type"/>
</dbReference>
<evidence type="ECO:0000256" key="5">
    <source>
        <dbReference type="ARBA" id="ARBA00023015"/>
    </source>
</evidence>
<feature type="region of interest" description="Disordered" evidence="7">
    <location>
        <begin position="237"/>
        <end position="258"/>
    </location>
</feature>
<keyword evidence="4" id="KW-0694">RNA-binding</keyword>
<evidence type="ECO:0000256" key="1">
    <source>
        <dbReference type="ARBA" id="ARBA00022472"/>
    </source>
</evidence>
<comment type="caution">
    <text evidence="9">The sequence shown here is derived from an EMBL/GenBank/DDBJ whole genome shotgun (WGS) entry which is preliminary data.</text>
</comment>
<dbReference type="CDD" id="cd02134">
    <property type="entry name" value="KH-II_NusA_rpt1"/>
    <property type="match status" value="1"/>
</dbReference>
<dbReference type="Gene3D" id="3.30.300.20">
    <property type="match status" value="2"/>
</dbReference>
<dbReference type="GO" id="GO:0006353">
    <property type="term" value="P:DNA-templated transcription termination"/>
    <property type="evidence" value="ECO:0007669"/>
    <property type="project" value="UniProtKB-KW"/>
</dbReference>
<keyword evidence="3" id="KW-0889">Transcription antitermination</keyword>
<keyword evidence="1" id="KW-0806">Transcription termination</keyword>
<evidence type="ECO:0000256" key="7">
    <source>
        <dbReference type="SAM" id="MobiDB-lite"/>
    </source>
</evidence>
<evidence type="ECO:0000313" key="10">
    <source>
        <dbReference type="Proteomes" id="UP000266260"/>
    </source>
</evidence>
<feature type="domain" description="S1 motif" evidence="8">
    <location>
        <begin position="30"/>
        <end position="94"/>
    </location>
</feature>
<dbReference type="SUPFAM" id="SSF54814">
    <property type="entry name" value="Prokaryotic type KH domain (KH-domain type II)"/>
    <property type="match status" value="2"/>
</dbReference>
<dbReference type="SUPFAM" id="SSF50249">
    <property type="entry name" value="Nucleic acid-binding proteins"/>
    <property type="match status" value="1"/>
</dbReference>
<name>A0A398D8H4_9BACT</name>
<dbReference type="InterPro" id="IPR030842">
    <property type="entry name" value="TF_NusA_bacterial"/>
</dbReference>
<dbReference type="GO" id="GO:0003723">
    <property type="term" value="F:RNA binding"/>
    <property type="evidence" value="ECO:0007669"/>
    <property type="project" value="UniProtKB-KW"/>
</dbReference>
<dbReference type="AlphaFoldDB" id="A0A398D8H4"/>
<evidence type="ECO:0000313" key="9">
    <source>
        <dbReference type="EMBL" id="RIE07631.1"/>
    </source>
</evidence>
<dbReference type="InterPro" id="IPR015946">
    <property type="entry name" value="KH_dom-like_a/b"/>
</dbReference>
<dbReference type="Proteomes" id="UP000266260">
    <property type="component" value="Unassembled WGS sequence"/>
</dbReference>
<sequence>VIVKARKFIDDKIKERENDLVYERFHSQVGTLVNGEVLRQNKEGLLINLARCDGIMPKDQQIPGERLRFQGVAKALILSVDKSLQGPRVVLTRSHPDFIQRLIELEVPEVGSGLVEVKRIVREAGQRAKVAVFSRDPKIDPVGAVIGPMGGRIRAVSREIAFEHIDVIRYDPNPAKYAINAFSPAKVLDAERRPEDGTFVVHATAEAFPVALGKGGVNVRLVERLLDAKVELVQIEEGQPQAAPTHEAGETHEESTNL</sequence>
<dbReference type="PANTHER" id="PTHR22648:SF0">
    <property type="entry name" value="TRANSCRIPTION TERMINATION_ANTITERMINATION PROTEIN NUSA"/>
    <property type="match status" value="1"/>
</dbReference>
<evidence type="ECO:0000256" key="4">
    <source>
        <dbReference type="ARBA" id="ARBA00022884"/>
    </source>
</evidence>
<proteinExistence type="predicted"/>
<dbReference type="PROSITE" id="PS50126">
    <property type="entry name" value="S1"/>
    <property type="match status" value="1"/>
</dbReference>
<protein>
    <submittedName>
        <fullName evidence="9">Transcription termination/antitermination protein NusA</fullName>
    </submittedName>
</protein>
<dbReference type="Pfam" id="PF26594">
    <property type="entry name" value="KH_NusA_2nd"/>
    <property type="match status" value="1"/>
</dbReference>
<dbReference type="EMBL" id="QXIT01000097">
    <property type="protein sequence ID" value="RIE07631.1"/>
    <property type="molecule type" value="Genomic_DNA"/>
</dbReference>
<evidence type="ECO:0000256" key="6">
    <source>
        <dbReference type="ARBA" id="ARBA00023163"/>
    </source>
</evidence>
<keyword evidence="2" id="KW-0963">Cytoplasm</keyword>
<dbReference type="FunFam" id="3.30.300.20:FF:000002">
    <property type="entry name" value="Transcription termination/antitermination protein NusA"/>
    <property type="match status" value="1"/>
</dbReference>
<dbReference type="InterPro" id="IPR012340">
    <property type="entry name" value="NA-bd_OB-fold"/>
</dbReference>
<dbReference type="InterPro" id="IPR003029">
    <property type="entry name" value="S1_domain"/>
</dbReference>
<reference evidence="9 10" key="1">
    <citation type="submission" date="2018-09" db="EMBL/GenBank/DDBJ databases">
        <title>Discovery and Ecogenomic Context for Candidatus Cryosericales, a Global Caldiserica Order Active in Thawing Permafrost.</title>
        <authorList>
            <person name="Martinez M.A."/>
            <person name="Woodcroft B.J."/>
            <person name="Ignacio Espinoza J.C."/>
            <person name="Zayed A."/>
            <person name="Singleton C.M."/>
            <person name="Boyd J."/>
            <person name="Li Y.-F."/>
            <person name="Purvine S."/>
            <person name="Maughan H."/>
            <person name="Hodgkins S.B."/>
            <person name="Anderson D."/>
            <person name="Sederholm M."/>
            <person name="Temperton B."/>
            <person name="Saleska S.R."/>
            <person name="Tyson G.W."/>
            <person name="Rich V.I."/>
        </authorList>
    </citation>
    <scope>NUCLEOTIDE SEQUENCE [LARGE SCALE GENOMIC DNA]</scope>
    <source>
        <strain evidence="9 10">SMC6</strain>
    </source>
</reference>
<dbReference type="Gene3D" id="2.40.50.140">
    <property type="entry name" value="Nucleic acid-binding proteins"/>
    <property type="match status" value="1"/>
</dbReference>
<accession>A0A398D8H4</accession>
<dbReference type="GO" id="GO:0031564">
    <property type="term" value="P:transcription antitermination"/>
    <property type="evidence" value="ECO:0007669"/>
    <property type="project" value="UniProtKB-KW"/>
</dbReference>
<organism evidence="9 10">
    <name type="scientific">Candidatus Cryosericum odellii</name>
    <dbReference type="NCBI Taxonomy" id="2290917"/>
    <lineage>
        <taxon>Bacteria</taxon>
        <taxon>Pseudomonadati</taxon>
        <taxon>Caldisericota/Cryosericota group</taxon>
        <taxon>Candidatus Cryosericota</taxon>
        <taxon>Candidatus Cryosericia</taxon>
        <taxon>Candidatus Cryosericales</taxon>
        <taxon>Candidatus Cryosericaceae</taxon>
        <taxon>Candidatus Cryosericum</taxon>
    </lineage>
</organism>
<dbReference type="InterPro" id="IPR058582">
    <property type="entry name" value="KH_NusA_2nd"/>
</dbReference>
<dbReference type="PANTHER" id="PTHR22648">
    <property type="entry name" value="TRANSCRIPTION TERMINATION FACTOR NUSA"/>
    <property type="match status" value="1"/>
</dbReference>
<keyword evidence="5" id="KW-0805">Transcription regulation</keyword>
<keyword evidence="6" id="KW-0804">Transcription</keyword>
<gene>
    <name evidence="9" type="ORF">SMC6_05930</name>
</gene>
<evidence type="ECO:0000259" key="8">
    <source>
        <dbReference type="PROSITE" id="PS50126"/>
    </source>
</evidence>
<dbReference type="Pfam" id="PF13184">
    <property type="entry name" value="KH_NusA_1st"/>
    <property type="match status" value="1"/>
</dbReference>
<evidence type="ECO:0000256" key="2">
    <source>
        <dbReference type="ARBA" id="ARBA00022490"/>
    </source>
</evidence>
<keyword evidence="10" id="KW-1185">Reference proteome</keyword>
<evidence type="ECO:0000256" key="3">
    <source>
        <dbReference type="ARBA" id="ARBA00022814"/>
    </source>
</evidence>
<dbReference type="InterPro" id="IPR025249">
    <property type="entry name" value="TF_NusA_KH_1st"/>
</dbReference>
<dbReference type="GO" id="GO:0005829">
    <property type="term" value="C:cytosol"/>
    <property type="evidence" value="ECO:0007669"/>
    <property type="project" value="TreeGrafter"/>
</dbReference>
<feature type="compositionally biased region" description="Basic and acidic residues" evidence="7">
    <location>
        <begin position="247"/>
        <end position="258"/>
    </location>
</feature>